<gene>
    <name evidence="1" type="ORF">QTA56_13910</name>
</gene>
<proteinExistence type="predicted"/>
<keyword evidence="2" id="KW-1185">Reference proteome</keyword>
<protein>
    <submittedName>
        <fullName evidence="1">Uncharacterized protein</fullName>
    </submittedName>
</protein>
<dbReference type="RefSeq" id="WP_267981607.1">
    <property type="nucleotide sequence ID" value="NZ_JAPQKF010000007.1"/>
</dbReference>
<name>A0ABT7WRL6_9GAMM</name>
<evidence type="ECO:0000313" key="2">
    <source>
        <dbReference type="Proteomes" id="UP001168524"/>
    </source>
</evidence>
<dbReference type="Proteomes" id="UP001168524">
    <property type="component" value="Unassembled WGS sequence"/>
</dbReference>
<accession>A0ABT7WRL6</accession>
<reference evidence="1" key="1">
    <citation type="submission" date="2023-06" db="EMBL/GenBank/DDBJ databases">
        <title>Two novel species of Acinetobacter isolated from motorbike repairing workshop in Vietnam.</title>
        <authorList>
            <person name="Le N.T.T."/>
        </authorList>
    </citation>
    <scope>NUCLEOTIDE SEQUENCE</scope>
    <source>
        <strain evidence="1">VNH17</strain>
    </source>
</reference>
<evidence type="ECO:0000313" key="1">
    <source>
        <dbReference type="EMBL" id="MDN0015318.1"/>
    </source>
</evidence>
<organism evidence="1 2">
    <name type="scientific">Acinetobacter thutiue</name>
    <dbReference type="NCBI Taxonomy" id="2998078"/>
    <lineage>
        <taxon>Bacteria</taxon>
        <taxon>Pseudomonadati</taxon>
        <taxon>Pseudomonadota</taxon>
        <taxon>Gammaproteobacteria</taxon>
        <taxon>Moraxellales</taxon>
        <taxon>Moraxellaceae</taxon>
        <taxon>Acinetobacter</taxon>
    </lineage>
</organism>
<comment type="caution">
    <text evidence="1">The sequence shown here is derived from an EMBL/GenBank/DDBJ whole genome shotgun (WGS) entry which is preliminary data.</text>
</comment>
<dbReference type="EMBL" id="JAUDZE010000007">
    <property type="protein sequence ID" value="MDN0015318.1"/>
    <property type="molecule type" value="Genomic_DNA"/>
</dbReference>
<sequence length="184" mass="21238">MSIDKNSLNSENKMLKRVDISTYCCHSVEIDGYIPFSICFNEKSPDLYWRGGNGQNSLVEIGLLKTGELSTITLVSFSRQDLIENHKDLFYNESKKTYLPIFDVSFWMVNTENFSNIFIDKLSSELRLFIGKNYVEVTFLPLESAIDYVKDSNFGFGFNDDELVALQILNLEENRINLLRESLQ</sequence>